<dbReference type="GeneTree" id="ENSGT00940000153769"/>
<dbReference type="PANTHER" id="PTHR24020">
    <property type="entry name" value="COLLAGEN ALPHA"/>
    <property type="match status" value="1"/>
</dbReference>
<dbReference type="PANTHER" id="PTHR24020:SF84">
    <property type="entry name" value="VWFA DOMAIN-CONTAINING PROTEIN"/>
    <property type="match status" value="1"/>
</dbReference>
<dbReference type="FunFam" id="3.40.50.410:FF:000003">
    <property type="entry name" value="Collagen type VI alpha 3 chain"/>
    <property type="match status" value="1"/>
</dbReference>
<evidence type="ECO:0000313" key="9">
    <source>
        <dbReference type="Ensembl" id="ENSPMAP00000002388.1"/>
    </source>
</evidence>
<dbReference type="Gene3D" id="3.40.50.410">
    <property type="entry name" value="von Willebrand factor, type A domain"/>
    <property type="match status" value="1"/>
</dbReference>
<dbReference type="OMA" id="ICALGHY"/>
<evidence type="ECO:0000259" key="8">
    <source>
        <dbReference type="PROSITE" id="PS50234"/>
    </source>
</evidence>
<dbReference type="AlphaFoldDB" id="S4RB07"/>
<dbReference type="SMART" id="SM00327">
    <property type="entry name" value="VWA"/>
    <property type="match status" value="1"/>
</dbReference>
<comment type="subcellular location">
    <subcellularLocation>
        <location evidence="1">Secreted</location>
        <location evidence="1">Extracellular space</location>
        <location evidence="1">Extracellular matrix</location>
    </subcellularLocation>
</comment>
<dbReference type="SUPFAM" id="SSF53300">
    <property type="entry name" value="vWA-like"/>
    <property type="match status" value="1"/>
</dbReference>
<evidence type="ECO:0000256" key="5">
    <source>
        <dbReference type="ARBA" id="ARBA00022737"/>
    </source>
</evidence>
<keyword evidence="5" id="KW-0677">Repeat</keyword>
<evidence type="ECO:0000256" key="2">
    <source>
        <dbReference type="ARBA" id="ARBA00022525"/>
    </source>
</evidence>
<dbReference type="GO" id="GO:0005581">
    <property type="term" value="C:collagen trimer"/>
    <property type="evidence" value="ECO:0007669"/>
    <property type="project" value="UniProtKB-KW"/>
</dbReference>
<protein>
    <recommendedName>
        <fullName evidence="8">VWFA domain-containing protein</fullName>
    </recommendedName>
</protein>
<dbReference type="CDD" id="cd01472">
    <property type="entry name" value="vWA_collagen"/>
    <property type="match status" value="1"/>
</dbReference>
<keyword evidence="6" id="KW-0130">Cell adhesion</keyword>
<feature type="domain" description="VWFA" evidence="8">
    <location>
        <begin position="7"/>
        <end position="192"/>
    </location>
</feature>
<dbReference type="GO" id="GO:0007155">
    <property type="term" value="P:cell adhesion"/>
    <property type="evidence" value="ECO:0007669"/>
    <property type="project" value="UniProtKB-KW"/>
</dbReference>
<dbReference type="PROSITE" id="PS50234">
    <property type="entry name" value="VWFA"/>
    <property type="match status" value="1"/>
</dbReference>
<evidence type="ECO:0000256" key="3">
    <source>
        <dbReference type="ARBA" id="ARBA00022530"/>
    </source>
</evidence>
<dbReference type="Ensembl" id="ENSPMAT00000002400.1">
    <property type="protein sequence ID" value="ENSPMAP00000002388.1"/>
    <property type="gene ID" value="ENSPMAG00000002190.1"/>
</dbReference>
<dbReference type="InterPro" id="IPR050525">
    <property type="entry name" value="ECM_Assembly_Org"/>
</dbReference>
<evidence type="ECO:0000256" key="1">
    <source>
        <dbReference type="ARBA" id="ARBA00004498"/>
    </source>
</evidence>
<proteinExistence type="predicted"/>
<evidence type="ECO:0000256" key="6">
    <source>
        <dbReference type="ARBA" id="ARBA00022889"/>
    </source>
</evidence>
<keyword evidence="2" id="KW-0964">Secreted</keyword>
<organism evidence="9">
    <name type="scientific">Petromyzon marinus</name>
    <name type="common">Sea lamprey</name>
    <dbReference type="NCBI Taxonomy" id="7757"/>
    <lineage>
        <taxon>Eukaryota</taxon>
        <taxon>Metazoa</taxon>
        <taxon>Chordata</taxon>
        <taxon>Craniata</taxon>
        <taxon>Vertebrata</taxon>
        <taxon>Cyclostomata</taxon>
        <taxon>Hyperoartia</taxon>
        <taxon>Petromyzontiformes</taxon>
        <taxon>Petromyzontidae</taxon>
        <taxon>Petromyzon</taxon>
    </lineage>
</organism>
<reference evidence="9" key="2">
    <citation type="submission" date="2025-09" db="UniProtKB">
        <authorList>
            <consortium name="Ensembl"/>
        </authorList>
    </citation>
    <scope>IDENTIFICATION</scope>
</reference>
<sequence length="208" mass="22493">CNRARADMVFLLDGSGSIGRKFNRIKEFVFRVVSYFPRIGPDSTQMAVVKYSDSPQTEIPLTRFRDRNSLLQTLRAIPFLGGNTYTGCPGRAIQYALQSVLQPGGGTRAGVPRILVVITDGRSQDDLSGPAAYAVAQAGVQVFAVGTADADRRQLELIAGRQPSTVPGRSRVFYLDTLEAFRSIEEDLVDTMCAVATVGPGPIDPPQV</sequence>
<dbReference type="HOGENOM" id="CLU_008905_4_0_1"/>
<dbReference type="PRINTS" id="PR00453">
    <property type="entry name" value="VWFADOMAIN"/>
</dbReference>
<dbReference type="Pfam" id="PF00092">
    <property type="entry name" value="VWA"/>
    <property type="match status" value="1"/>
</dbReference>
<name>S4RB07_PETMA</name>
<dbReference type="InterPro" id="IPR036465">
    <property type="entry name" value="vWFA_dom_sf"/>
</dbReference>
<reference evidence="9" key="1">
    <citation type="submission" date="2025-08" db="UniProtKB">
        <authorList>
            <consortium name="Ensembl"/>
        </authorList>
    </citation>
    <scope>IDENTIFICATION</scope>
</reference>
<keyword evidence="3" id="KW-0272">Extracellular matrix</keyword>
<evidence type="ECO:0000256" key="4">
    <source>
        <dbReference type="ARBA" id="ARBA00022729"/>
    </source>
</evidence>
<dbReference type="InterPro" id="IPR002035">
    <property type="entry name" value="VWF_A"/>
</dbReference>
<dbReference type="STRING" id="7757.ENSPMAP00000002388"/>
<accession>S4RB07</accession>
<keyword evidence="7" id="KW-0176">Collagen</keyword>
<evidence type="ECO:0000256" key="7">
    <source>
        <dbReference type="ARBA" id="ARBA00023119"/>
    </source>
</evidence>
<keyword evidence="4" id="KW-0732">Signal</keyword>